<proteinExistence type="predicted"/>
<gene>
    <name evidence="2" type="ORF">FA014_08105</name>
</gene>
<reference evidence="2 3" key="1">
    <citation type="submission" date="2019-05" db="EMBL/GenBank/DDBJ databases">
        <title>Genome sequence of Cellulomonas hominis strain CS1.</title>
        <authorList>
            <person name="Belmont J."/>
            <person name="Maclea K.S."/>
        </authorList>
    </citation>
    <scope>NUCLEOTIDE SEQUENCE [LARGE SCALE GENOMIC DNA]</scope>
    <source>
        <strain evidence="2 3">CS1</strain>
    </source>
</reference>
<dbReference type="PIRSF" id="PIRSF033535">
    <property type="entry name" value="UCP033535_plp"/>
    <property type="match status" value="1"/>
</dbReference>
<dbReference type="OrthoDB" id="6631333at2"/>
<feature type="chain" id="PRO_5038556437" evidence="1">
    <location>
        <begin position="40"/>
        <end position="221"/>
    </location>
</feature>
<dbReference type="InterPro" id="IPR014582">
    <property type="entry name" value="UCP033535_lipo"/>
</dbReference>
<keyword evidence="1" id="KW-0732">Signal</keyword>
<protein>
    <submittedName>
        <fullName evidence="2">DUF2291 domain-containing protein</fullName>
    </submittedName>
</protein>
<name>A0A7Z8JZK0_9CELL</name>
<accession>A0A7Z8JZK0</accession>
<dbReference type="AlphaFoldDB" id="A0A7Z8JZK0"/>
<evidence type="ECO:0000313" key="3">
    <source>
        <dbReference type="Proteomes" id="UP000308121"/>
    </source>
</evidence>
<evidence type="ECO:0000313" key="2">
    <source>
        <dbReference type="EMBL" id="TKR24037.1"/>
    </source>
</evidence>
<dbReference type="Proteomes" id="UP000308121">
    <property type="component" value="Unassembled WGS sequence"/>
</dbReference>
<dbReference type="InterPro" id="IPR036215">
    <property type="entry name" value="TM0957-like_sf"/>
</dbReference>
<dbReference type="RefSeq" id="WP_154729188.1">
    <property type="nucleotide sequence ID" value="NZ_SZYE01000047.1"/>
</dbReference>
<organism evidence="2 3">
    <name type="scientific">Cellulomonas hominis</name>
    <dbReference type="NCBI Taxonomy" id="156981"/>
    <lineage>
        <taxon>Bacteria</taxon>
        <taxon>Bacillati</taxon>
        <taxon>Actinomycetota</taxon>
        <taxon>Actinomycetes</taxon>
        <taxon>Micrococcales</taxon>
        <taxon>Cellulomonadaceae</taxon>
        <taxon>Cellulomonas</taxon>
    </lineage>
</organism>
<dbReference type="SUPFAM" id="SSF141318">
    <property type="entry name" value="TM0957-like"/>
    <property type="match status" value="1"/>
</dbReference>
<comment type="caution">
    <text evidence="2">The sequence shown here is derived from an EMBL/GenBank/DDBJ whole genome shotgun (WGS) entry which is preliminary data.</text>
</comment>
<dbReference type="Pfam" id="PF10054">
    <property type="entry name" value="DUF2291"/>
    <property type="match status" value="1"/>
</dbReference>
<evidence type="ECO:0000256" key="1">
    <source>
        <dbReference type="SAM" id="SignalP"/>
    </source>
</evidence>
<dbReference type="EMBL" id="SZYE01000047">
    <property type="protein sequence ID" value="TKR24037.1"/>
    <property type="molecule type" value="Genomic_DNA"/>
</dbReference>
<sequence>MVSEHVRRRPLWRRPAVVGPVVAVAVVAAALASTTFVPAGSVAQAADTAVEYADENYEQVVVPAVVDAAQPLDELVAALVADPDAAGEEFGSREDEGKPWSFAASATGTVVEGGFGEIGLEVPSMPPGVTVGVAIPPFGSNTALRDAGTDLTFGDFVNQTEFQNVAIELNNHAVEDVYGDLDPQSLLGQTVDVVGAFTWVSKTGGAIDHVTLVPVQIEAAS</sequence>
<feature type="signal peptide" evidence="1">
    <location>
        <begin position="1"/>
        <end position="39"/>
    </location>
</feature>